<dbReference type="AlphaFoldDB" id="A0A2S4LVG9"/>
<comment type="caution">
    <text evidence="5">The sequence shown here is derived from an EMBL/GenBank/DDBJ whole genome shotgun (WGS) entry which is preliminary data.</text>
</comment>
<keyword evidence="3" id="KW-0804">Transcription</keyword>
<dbReference type="InterPro" id="IPR009057">
    <property type="entry name" value="Homeodomain-like_sf"/>
</dbReference>
<dbReference type="PROSITE" id="PS00041">
    <property type="entry name" value="HTH_ARAC_FAMILY_1"/>
    <property type="match status" value="1"/>
</dbReference>
<accession>A0A2S4LVG9</accession>
<protein>
    <submittedName>
        <fullName evidence="5">AraC family transcriptional regulator</fullName>
    </submittedName>
</protein>
<dbReference type="PROSITE" id="PS01124">
    <property type="entry name" value="HTH_ARAC_FAMILY_2"/>
    <property type="match status" value="1"/>
</dbReference>
<evidence type="ECO:0000259" key="4">
    <source>
        <dbReference type="PROSITE" id="PS01124"/>
    </source>
</evidence>
<dbReference type="Pfam" id="PF12833">
    <property type="entry name" value="HTH_18"/>
    <property type="match status" value="1"/>
</dbReference>
<keyword evidence="2" id="KW-0238">DNA-binding</keyword>
<organism evidence="5 6">
    <name type="scientific">Bosea psychrotolerans</name>
    <dbReference type="NCBI Taxonomy" id="1871628"/>
    <lineage>
        <taxon>Bacteria</taxon>
        <taxon>Pseudomonadati</taxon>
        <taxon>Pseudomonadota</taxon>
        <taxon>Alphaproteobacteria</taxon>
        <taxon>Hyphomicrobiales</taxon>
        <taxon>Boseaceae</taxon>
        <taxon>Bosea</taxon>
    </lineage>
</organism>
<evidence type="ECO:0000313" key="5">
    <source>
        <dbReference type="EMBL" id="POR46349.1"/>
    </source>
</evidence>
<sequence length="138" mass="15481">MQEPVLDFGEKLPPGINPGIQRALVHIERHFTDSVYLEDLAVLAGLSVCRFVTVFRRQVGLTPHRFICHRRIRHAKALLREGVPMAQAASEAGFFDQSHLSRHFKSICGVTPGRYLRDLAQPERPRAARAGYIQAVAV</sequence>
<dbReference type="PANTHER" id="PTHR46796">
    <property type="entry name" value="HTH-TYPE TRANSCRIPTIONAL ACTIVATOR RHAS-RELATED"/>
    <property type="match status" value="1"/>
</dbReference>
<reference evidence="5 6" key="1">
    <citation type="submission" date="2018-01" db="EMBL/GenBank/DDBJ databases">
        <title>Genomic Encyclopedia of Type Strains, Phase III (KMG-III): the genomes of soil and plant-associated and newly described type strains.</title>
        <authorList>
            <person name="Whitman W."/>
        </authorList>
    </citation>
    <scope>NUCLEOTIDE SEQUENCE [LARGE SCALE GENOMIC DNA]</scope>
    <source>
        <strain evidence="5 6">1131</strain>
    </source>
</reference>
<evidence type="ECO:0000256" key="2">
    <source>
        <dbReference type="ARBA" id="ARBA00023125"/>
    </source>
</evidence>
<dbReference type="Proteomes" id="UP000236919">
    <property type="component" value="Unassembled WGS sequence"/>
</dbReference>
<dbReference type="GO" id="GO:0043565">
    <property type="term" value="F:sequence-specific DNA binding"/>
    <property type="evidence" value="ECO:0007669"/>
    <property type="project" value="InterPro"/>
</dbReference>
<proteinExistence type="predicted"/>
<feature type="domain" description="HTH araC/xylS-type" evidence="4">
    <location>
        <begin position="21"/>
        <end position="118"/>
    </location>
</feature>
<dbReference type="OrthoDB" id="8334882at2"/>
<evidence type="ECO:0000256" key="1">
    <source>
        <dbReference type="ARBA" id="ARBA00023015"/>
    </source>
</evidence>
<dbReference type="EMBL" id="PQFZ01000025">
    <property type="protein sequence ID" value="POR46349.1"/>
    <property type="molecule type" value="Genomic_DNA"/>
</dbReference>
<dbReference type="Gene3D" id="1.10.10.60">
    <property type="entry name" value="Homeodomain-like"/>
    <property type="match status" value="1"/>
</dbReference>
<dbReference type="SUPFAM" id="SSF46689">
    <property type="entry name" value="Homeodomain-like"/>
    <property type="match status" value="2"/>
</dbReference>
<dbReference type="InterPro" id="IPR018060">
    <property type="entry name" value="HTH_AraC"/>
</dbReference>
<dbReference type="InterPro" id="IPR050204">
    <property type="entry name" value="AraC_XylS_family_regulators"/>
</dbReference>
<dbReference type="GO" id="GO:0003700">
    <property type="term" value="F:DNA-binding transcription factor activity"/>
    <property type="evidence" value="ECO:0007669"/>
    <property type="project" value="InterPro"/>
</dbReference>
<dbReference type="RefSeq" id="WP_103721133.1">
    <property type="nucleotide sequence ID" value="NZ_PQFZ01000025.1"/>
</dbReference>
<keyword evidence="6" id="KW-1185">Reference proteome</keyword>
<evidence type="ECO:0000256" key="3">
    <source>
        <dbReference type="ARBA" id="ARBA00023163"/>
    </source>
</evidence>
<keyword evidence="1" id="KW-0805">Transcription regulation</keyword>
<name>A0A2S4LVG9_9HYPH</name>
<evidence type="ECO:0000313" key="6">
    <source>
        <dbReference type="Proteomes" id="UP000236919"/>
    </source>
</evidence>
<dbReference type="SMART" id="SM00342">
    <property type="entry name" value="HTH_ARAC"/>
    <property type="match status" value="1"/>
</dbReference>
<gene>
    <name evidence="5" type="ORF">CYD53_1256</name>
</gene>
<dbReference type="InterPro" id="IPR018062">
    <property type="entry name" value="HTH_AraC-typ_CS"/>
</dbReference>